<gene>
    <name evidence="2" type="ORF">K933_12670</name>
</gene>
<sequence>MDIKLTPEQRREYTERVREETTKAREEAGERGDEMRSQVGDRLLDVMAENFPEEYESRRRAAMLKGFGVGVAVGLLGREALRMRRSE</sequence>
<evidence type="ECO:0000256" key="1">
    <source>
        <dbReference type="SAM" id="MobiDB-lite"/>
    </source>
</evidence>
<dbReference type="AlphaFoldDB" id="V4HC84"/>
<feature type="region of interest" description="Disordered" evidence="1">
    <location>
        <begin position="1"/>
        <end position="39"/>
    </location>
</feature>
<protein>
    <submittedName>
        <fullName evidence="2">Uncharacterized protein</fullName>
    </submittedName>
</protein>
<evidence type="ECO:0000313" key="3">
    <source>
        <dbReference type="Proteomes" id="UP000017840"/>
    </source>
</evidence>
<keyword evidence="3" id="KW-1185">Reference proteome</keyword>
<evidence type="ECO:0000313" key="2">
    <source>
        <dbReference type="EMBL" id="ESP87673.1"/>
    </source>
</evidence>
<comment type="caution">
    <text evidence="2">The sequence shown here is derived from an EMBL/GenBank/DDBJ whole genome shotgun (WGS) entry which is preliminary data.</text>
</comment>
<reference evidence="2 3" key="1">
    <citation type="journal article" date="2013" name="Genome Announc.">
        <title>Draft Genome Sequence of 'Candidatus Halobonum tyrrellensis' Strain G22, Isolated from the Hypersaline Waters of Lake Tyrrell, Australia.</title>
        <authorList>
            <person name="Ugalde J.A."/>
            <person name="Narasingarao P."/>
            <person name="Kuo S."/>
            <person name="Podell S."/>
            <person name="Allen E.E."/>
        </authorList>
    </citation>
    <scope>NUCLEOTIDE SEQUENCE [LARGE SCALE GENOMIC DNA]</scope>
    <source>
        <strain evidence="2 3">G22</strain>
    </source>
</reference>
<name>V4HC84_9EURY</name>
<feature type="compositionally biased region" description="Basic and acidic residues" evidence="1">
    <location>
        <begin position="1"/>
        <end position="36"/>
    </location>
</feature>
<accession>V4HC84</accession>
<organism evidence="2 3">
    <name type="scientific">Candidatus Halobonum tyrrellensis G22</name>
    <dbReference type="NCBI Taxonomy" id="1324957"/>
    <lineage>
        <taxon>Archaea</taxon>
        <taxon>Methanobacteriati</taxon>
        <taxon>Methanobacteriota</taxon>
        <taxon>Stenosarchaea group</taxon>
        <taxon>Halobacteria</taxon>
        <taxon>Halobacteriales</taxon>
        <taxon>Haloferacaceae</taxon>
        <taxon>Candidatus Halobonum</taxon>
    </lineage>
</organism>
<proteinExistence type="predicted"/>
<dbReference type="Proteomes" id="UP000017840">
    <property type="component" value="Unassembled WGS sequence"/>
</dbReference>
<dbReference type="EMBL" id="ASGZ01000052">
    <property type="protein sequence ID" value="ESP87673.1"/>
    <property type="molecule type" value="Genomic_DNA"/>
</dbReference>
<dbReference type="RefSeq" id="WP_023395109.1">
    <property type="nucleotide sequence ID" value="NZ_ASGZ01000052.1"/>
</dbReference>